<dbReference type="EMBL" id="JAUTXY010000001">
    <property type="protein sequence ID" value="MEE2055949.1"/>
    <property type="molecule type" value="Genomic_DNA"/>
</dbReference>
<evidence type="ECO:0008006" key="3">
    <source>
        <dbReference type="Google" id="ProtNLM"/>
    </source>
</evidence>
<dbReference type="RefSeq" id="WP_330131273.1">
    <property type="nucleotide sequence ID" value="NZ_JAUTXY010000001.1"/>
</dbReference>
<gene>
    <name evidence="1" type="ORF">Q7514_00200</name>
</gene>
<name>A0ABU7L3V9_9NOCA</name>
<accession>A0ABU7L3V9</accession>
<proteinExistence type="predicted"/>
<reference evidence="1 2" key="1">
    <citation type="submission" date="2023-07" db="EMBL/GenBank/DDBJ databases">
        <authorList>
            <person name="Girao M."/>
            <person name="Carvalho M.F."/>
        </authorList>
    </citation>
    <scope>NUCLEOTIDE SEQUENCE [LARGE SCALE GENOMIC DNA]</scope>
    <source>
        <strain evidence="1 2">YIM65754</strain>
    </source>
</reference>
<evidence type="ECO:0000313" key="1">
    <source>
        <dbReference type="EMBL" id="MEE2055949.1"/>
    </source>
</evidence>
<organism evidence="1 2">
    <name type="scientific">Rhodococcus artemisiae</name>
    <dbReference type="NCBI Taxonomy" id="714159"/>
    <lineage>
        <taxon>Bacteria</taxon>
        <taxon>Bacillati</taxon>
        <taxon>Actinomycetota</taxon>
        <taxon>Actinomycetes</taxon>
        <taxon>Mycobacteriales</taxon>
        <taxon>Nocardiaceae</taxon>
        <taxon>Rhodococcus</taxon>
    </lineage>
</organism>
<comment type="caution">
    <text evidence="1">The sequence shown here is derived from an EMBL/GenBank/DDBJ whole genome shotgun (WGS) entry which is preliminary data.</text>
</comment>
<sequence length="175" mass="18761">MHPDAATPEDMAMAVASDLAQTRRNVAALGTAIRAAHLTAASPALARAVQAQQNLYDRIDAEFGLLTSAQAADRMSSRAVARRNAATAARREGRLLALRRGKYLLYPAFQFGSAGILPLIAALRDIGDQHGWDEASLIEWMMAPTTYLGGDRPVDIIDDADQLLAVATEAFGVSW</sequence>
<dbReference type="Proteomes" id="UP001336020">
    <property type="component" value="Unassembled WGS sequence"/>
</dbReference>
<protein>
    <recommendedName>
        <fullName evidence="3">Antitoxin Xre/MbcA/ParS-like toxin-binding domain-containing protein</fullName>
    </recommendedName>
</protein>
<keyword evidence="2" id="KW-1185">Reference proteome</keyword>
<evidence type="ECO:0000313" key="2">
    <source>
        <dbReference type="Proteomes" id="UP001336020"/>
    </source>
</evidence>